<dbReference type="AlphaFoldDB" id="A0A0B4C7R1"/>
<evidence type="ECO:0000313" key="2">
    <source>
        <dbReference type="Proteomes" id="UP000031202"/>
    </source>
</evidence>
<comment type="caution">
    <text evidence="1">The sequence shown here is derived from an EMBL/GenBank/DDBJ whole genome shotgun (WGS) entry which is preliminary data.</text>
</comment>
<protein>
    <submittedName>
        <fullName evidence="1">Uncharacterized protein</fullName>
    </submittedName>
</protein>
<organism evidence="1 2">
    <name type="scientific">Microbacterium hominis</name>
    <dbReference type="NCBI Taxonomy" id="162426"/>
    <lineage>
        <taxon>Bacteria</taxon>
        <taxon>Bacillati</taxon>
        <taxon>Actinomycetota</taxon>
        <taxon>Actinomycetes</taxon>
        <taxon>Micrococcales</taxon>
        <taxon>Microbacteriaceae</taxon>
        <taxon>Microbacterium</taxon>
    </lineage>
</organism>
<accession>A0A0B4C7R1</accession>
<dbReference type="Proteomes" id="UP000031202">
    <property type="component" value="Unassembled WGS sequence"/>
</dbReference>
<reference evidence="1 2" key="1">
    <citation type="submission" date="2014-12" db="EMBL/GenBank/DDBJ databases">
        <title>Genome sequencing of Microbacterium hominis TPW29.</title>
        <authorList>
            <person name="Tan P.W."/>
            <person name="Chan K.-G."/>
        </authorList>
    </citation>
    <scope>NUCLEOTIDE SEQUENCE [LARGE SCALE GENOMIC DNA]</scope>
    <source>
        <strain evidence="1 2">TPW29</strain>
    </source>
</reference>
<dbReference type="RefSeq" id="WP_039416270.1">
    <property type="nucleotide sequence ID" value="NZ_JWSZ01000013.1"/>
</dbReference>
<proteinExistence type="predicted"/>
<dbReference type="EMBL" id="JWSZ01000013">
    <property type="protein sequence ID" value="KIC57089.1"/>
    <property type="molecule type" value="Genomic_DNA"/>
</dbReference>
<gene>
    <name evidence="1" type="ORF">RM52_11420</name>
</gene>
<name>A0A0B4C7R1_9MICO</name>
<evidence type="ECO:0000313" key="1">
    <source>
        <dbReference type="EMBL" id="KIC57089.1"/>
    </source>
</evidence>
<sequence length="129" mass="14221">MVTLLLDSTQLEVVLSGVERALSRRSESVRVDRSHILRVQLTDDAWTWLRGVPSPGTQVRGAVAMGTWRSASGNDFVLVRRRRPAVVVDLSEDAEFERLVLTTRHGVALVQALRLDGDDASDVVELADS</sequence>